<comment type="caution">
    <text evidence="10">The sequence shown here is derived from an EMBL/GenBank/DDBJ whole genome shotgun (WGS) entry which is preliminary data.</text>
</comment>
<dbReference type="PANTHER" id="PTHR42781">
    <property type="entry name" value="SPERMIDINE/PUTRESCINE IMPORT ATP-BINDING PROTEIN POTA"/>
    <property type="match status" value="1"/>
</dbReference>
<dbReference type="GO" id="GO:0016887">
    <property type="term" value="F:ATP hydrolysis activity"/>
    <property type="evidence" value="ECO:0007669"/>
    <property type="project" value="InterPro"/>
</dbReference>
<dbReference type="Proteomes" id="UP000071979">
    <property type="component" value="Unassembled WGS sequence"/>
</dbReference>
<evidence type="ECO:0000259" key="9">
    <source>
        <dbReference type="PROSITE" id="PS50893"/>
    </source>
</evidence>
<dbReference type="AlphaFoldDB" id="A0A8E1S3E1"/>
<dbReference type="GO" id="GO:0015417">
    <property type="term" value="F:ABC-type polyamine transporter activity"/>
    <property type="evidence" value="ECO:0007669"/>
    <property type="project" value="UniProtKB-EC"/>
</dbReference>
<evidence type="ECO:0000256" key="3">
    <source>
        <dbReference type="ARBA" id="ARBA00022475"/>
    </source>
</evidence>
<comment type="subunit">
    <text evidence="8">The complex is composed of two ATP-binding proteins (PotA), two transmembrane proteins (PotB and PotC) and a solute-binding protein (PotD).</text>
</comment>
<comment type="function">
    <text evidence="8">Part of the ABC transporter complex PotABCD involved in spermidine/putrescine import. Responsible for energy coupling to the transport system.</text>
</comment>
<feature type="domain" description="ABC transporter" evidence="9">
    <location>
        <begin position="24"/>
        <end position="254"/>
    </location>
</feature>
<dbReference type="EC" id="7.6.2.11" evidence="8"/>
<dbReference type="SUPFAM" id="SSF52540">
    <property type="entry name" value="P-loop containing nucleoside triphosphate hydrolases"/>
    <property type="match status" value="1"/>
</dbReference>
<gene>
    <name evidence="8" type="primary">potA</name>
    <name evidence="10" type="ORF">SA3R_00715</name>
</gene>
<keyword evidence="4 8" id="KW-0547">Nucleotide-binding</keyword>
<comment type="similarity">
    <text evidence="8">Belongs to the ABC transporter superfamily. Spermidine/putrescine importer (TC 3.A.1.11.1) family.</text>
</comment>
<dbReference type="Pfam" id="PF00005">
    <property type="entry name" value="ABC_tran"/>
    <property type="match status" value="1"/>
</dbReference>
<dbReference type="InterPro" id="IPR017871">
    <property type="entry name" value="ABC_transporter-like_CS"/>
</dbReference>
<sequence>MVSAEVTPFPQPLSSAPHKANVAVQLDGVLKRFGDAIALHKISLTIHEGEFITLLGPSGCGKTTLLNLMAGFAEADGGEIFIDGELVTEIPPYQREIGIVFQNYALFPHMTVEKNVGYGLRMRGVPKAEIAERVEQALALVKLAGYGQRKPRELSGGQQQRVALARALVIRPKVLLLDEPFSALDKNLRLSMQVELKAIQRKLGVTTVFVTHDQGEALSMSDRVVVMSAGHVRQIGPPDEIYRRPQDPFVAGFVGDVNILPGRYAGRDTSALLELGGNTLRLPAKRVQASVGDRLDVYVRPENVQLAPLGPQALLSATVLTHVFQGDHVDVHLDIPALGSASLFARQSGLEALTRWPVGSVVGLTFDDEGVCAFASDAQG</sequence>
<dbReference type="SMART" id="SM00382">
    <property type="entry name" value="AAA"/>
    <property type="match status" value="1"/>
</dbReference>
<evidence type="ECO:0000313" key="10">
    <source>
        <dbReference type="EMBL" id="KTS69780.1"/>
    </source>
</evidence>
<dbReference type="SUPFAM" id="SSF50331">
    <property type="entry name" value="MOP-like"/>
    <property type="match status" value="1"/>
</dbReference>
<protein>
    <recommendedName>
        <fullName evidence="8">Spermidine/putrescine import ATP-binding protein PotA</fullName>
        <ecNumber evidence="8">7.6.2.11</ecNumber>
    </recommendedName>
</protein>
<dbReference type="PROSITE" id="PS50893">
    <property type="entry name" value="ABC_TRANSPORTER_2"/>
    <property type="match status" value="1"/>
</dbReference>
<dbReference type="InterPro" id="IPR013611">
    <property type="entry name" value="Transp-assoc_OB_typ2"/>
</dbReference>
<dbReference type="InterPro" id="IPR003593">
    <property type="entry name" value="AAA+_ATPase"/>
</dbReference>
<dbReference type="Pfam" id="PF08402">
    <property type="entry name" value="TOBE_2"/>
    <property type="match status" value="1"/>
</dbReference>
<dbReference type="Gene3D" id="2.40.50.100">
    <property type="match status" value="1"/>
</dbReference>
<dbReference type="InterPro" id="IPR003439">
    <property type="entry name" value="ABC_transporter-like_ATP-bd"/>
</dbReference>
<keyword evidence="6 8" id="KW-1278">Translocase</keyword>
<evidence type="ECO:0000256" key="8">
    <source>
        <dbReference type="RuleBase" id="RU364083"/>
    </source>
</evidence>
<dbReference type="EMBL" id="LDSE01000001">
    <property type="protein sequence ID" value="KTS69780.1"/>
    <property type="molecule type" value="Genomic_DNA"/>
</dbReference>
<organism evidence="10 11">
    <name type="scientific">Pantoea dispersa</name>
    <dbReference type="NCBI Taxonomy" id="59814"/>
    <lineage>
        <taxon>Bacteria</taxon>
        <taxon>Pseudomonadati</taxon>
        <taxon>Pseudomonadota</taxon>
        <taxon>Gammaproteobacteria</taxon>
        <taxon>Enterobacterales</taxon>
        <taxon>Erwiniaceae</taxon>
        <taxon>Pantoea</taxon>
    </lineage>
</organism>
<keyword evidence="7 8" id="KW-0472">Membrane</keyword>
<dbReference type="InterPro" id="IPR027417">
    <property type="entry name" value="P-loop_NTPase"/>
</dbReference>
<dbReference type="PROSITE" id="PS00211">
    <property type="entry name" value="ABC_TRANSPORTER_1"/>
    <property type="match status" value="1"/>
</dbReference>
<reference evidence="10 11" key="1">
    <citation type="journal article" date="2016" name="Front. Microbiol.">
        <title>Genomic Resource of Rice Seed Associated Bacteria.</title>
        <authorList>
            <person name="Midha S."/>
            <person name="Bansal K."/>
            <person name="Sharma S."/>
            <person name="Kumar N."/>
            <person name="Patil P.P."/>
            <person name="Chaudhry V."/>
            <person name="Patil P.B."/>
        </authorList>
    </citation>
    <scope>NUCLEOTIDE SEQUENCE [LARGE SCALE GENOMIC DNA]</scope>
    <source>
        <strain evidence="10 11">SA3</strain>
    </source>
</reference>
<dbReference type="GO" id="GO:0005524">
    <property type="term" value="F:ATP binding"/>
    <property type="evidence" value="ECO:0007669"/>
    <property type="project" value="UniProtKB-KW"/>
</dbReference>
<evidence type="ECO:0000256" key="1">
    <source>
        <dbReference type="ARBA" id="ARBA00006526"/>
    </source>
</evidence>
<dbReference type="GO" id="GO:0043190">
    <property type="term" value="C:ATP-binding cassette (ABC) transporter complex"/>
    <property type="evidence" value="ECO:0007669"/>
    <property type="project" value="InterPro"/>
</dbReference>
<dbReference type="GO" id="GO:0015847">
    <property type="term" value="P:putrescine transport"/>
    <property type="evidence" value="ECO:0007669"/>
    <property type="project" value="UniProtKB-ARBA"/>
</dbReference>
<evidence type="ECO:0000256" key="5">
    <source>
        <dbReference type="ARBA" id="ARBA00022840"/>
    </source>
</evidence>
<evidence type="ECO:0000256" key="4">
    <source>
        <dbReference type="ARBA" id="ARBA00022741"/>
    </source>
</evidence>
<dbReference type="RefSeq" id="WP_058775060.1">
    <property type="nucleotide sequence ID" value="NZ_CP109854.1"/>
</dbReference>
<keyword evidence="3 8" id="KW-1003">Cell membrane</keyword>
<keyword evidence="2 8" id="KW-0813">Transport</keyword>
<dbReference type="InterPro" id="IPR050093">
    <property type="entry name" value="ABC_SmlMolc_Importer"/>
</dbReference>
<evidence type="ECO:0000313" key="11">
    <source>
        <dbReference type="Proteomes" id="UP000071979"/>
    </source>
</evidence>
<proteinExistence type="inferred from homology"/>
<evidence type="ECO:0000256" key="2">
    <source>
        <dbReference type="ARBA" id="ARBA00022448"/>
    </source>
</evidence>
<dbReference type="NCBIfam" id="TIGR01187">
    <property type="entry name" value="potA"/>
    <property type="match status" value="1"/>
</dbReference>
<dbReference type="InterPro" id="IPR005893">
    <property type="entry name" value="PotA-like"/>
</dbReference>
<keyword evidence="5 8" id="KW-0067">ATP-binding</keyword>
<dbReference type="InterPro" id="IPR008995">
    <property type="entry name" value="Mo/tungstate-bd_C_term_dom"/>
</dbReference>
<dbReference type="Gene3D" id="3.40.50.300">
    <property type="entry name" value="P-loop containing nucleotide triphosphate hydrolases"/>
    <property type="match status" value="1"/>
</dbReference>
<accession>A0A8E1S3E1</accession>
<name>A0A8E1S3E1_9GAMM</name>
<comment type="similarity">
    <text evidence="1">Belongs to the ABC transporter superfamily. Drug exporter-2 (TC 3.A.1.117) family.</text>
</comment>
<comment type="catalytic activity">
    <reaction evidence="8">
        <text>ATP + H2O + polyamine-[polyamine-binding protein]Side 1 = ADP + phosphate + polyamineSide 2 + [polyamine-binding protein]Side 1.</text>
        <dbReference type="EC" id="7.6.2.11"/>
    </reaction>
</comment>
<dbReference type="FunFam" id="3.40.50.300:FF:000133">
    <property type="entry name" value="Spermidine/putrescine import ATP-binding protein PotA"/>
    <property type="match status" value="1"/>
</dbReference>
<dbReference type="PANTHER" id="PTHR42781:SF4">
    <property type="entry name" value="SPERMIDINE_PUTRESCINE IMPORT ATP-BINDING PROTEIN POTA"/>
    <property type="match status" value="1"/>
</dbReference>
<evidence type="ECO:0000256" key="6">
    <source>
        <dbReference type="ARBA" id="ARBA00022967"/>
    </source>
</evidence>
<evidence type="ECO:0000256" key="7">
    <source>
        <dbReference type="ARBA" id="ARBA00023136"/>
    </source>
</evidence>